<organism evidence="1 2">
    <name type="scientific">Inconstantimicrobium mannanitabidum</name>
    <dbReference type="NCBI Taxonomy" id="1604901"/>
    <lineage>
        <taxon>Bacteria</taxon>
        <taxon>Bacillati</taxon>
        <taxon>Bacillota</taxon>
        <taxon>Clostridia</taxon>
        <taxon>Eubacteriales</taxon>
        <taxon>Clostridiaceae</taxon>
        <taxon>Inconstantimicrobium</taxon>
    </lineage>
</organism>
<dbReference type="EMBL" id="BROD01000001">
    <property type="protein sequence ID" value="GKX66478.1"/>
    <property type="molecule type" value="Genomic_DNA"/>
</dbReference>
<name>A0ACB5RBS9_9CLOT</name>
<evidence type="ECO:0000313" key="1">
    <source>
        <dbReference type="EMBL" id="GKX66478.1"/>
    </source>
</evidence>
<proteinExistence type="predicted"/>
<gene>
    <name evidence="1" type="ORF">rsdtw13_17360</name>
</gene>
<dbReference type="Proteomes" id="UP001058074">
    <property type="component" value="Unassembled WGS sequence"/>
</dbReference>
<reference evidence="1" key="1">
    <citation type="journal article" date="2025" name="Int. J. Syst. Evol. Microbiol.">
        <title>Inconstantimicrobium mannanitabidum sp. nov., a novel member of the family Clostridiaceae isolated from anoxic soil under the treatment of reductive soil disinfestation.</title>
        <authorList>
            <person name="Ueki A."/>
            <person name="Tonouchi A."/>
            <person name="Honma S."/>
            <person name="Kaku N."/>
            <person name="Ueki K."/>
        </authorList>
    </citation>
    <scope>NUCLEOTIDE SEQUENCE</scope>
    <source>
        <strain evidence="1">TW13</strain>
    </source>
</reference>
<protein>
    <submittedName>
        <fullName evidence="1">Aryldialkylphosphatase</fullName>
    </submittedName>
</protein>
<sequence>MINSVLGKIHEKDLGITLMHEHIAWDSDGAKSINEYSLEDVIDTILPYLLDLKKSGCNTFVDATTLGSGRDLKILVECSKKSGLNILTNVGAWDGSDHECKFIPNSIKGKSIDEISEIWTQQYINGIEGTDIKPAYIKIALGDTGEITEFQEKILRAAARTSIKTSLPIQCHTIPAKSAVEAVSIIEEEKLQLNKFIWVHADVEKNTEIILKLAEKGIWMEFDFIGREKEFSWQIEALKYATKNNLLDRLLLSQDAGTFYFGKKNDKSTIIPYNRIFKEFIPQCIANGISKEIFQKLLVENPLKVLKNT</sequence>
<keyword evidence="2" id="KW-1185">Reference proteome</keyword>
<accession>A0ACB5RBS9</accession>
<comment type="caution">
    <text evidence="1">The sequence shown here is derived from an EMBL/GenBank/DDBJ whole genome shotgun (WGS) entry which is preliminary data.</text>
</comment>
<evidence type="ECO:0000313" key="2">
    <source>
        <dbReference type="Proteomes" id="UP001058074"/>
    </source>
</evidence>